<feature type="transmembrane region" description="Helical" evidence="2">
    <location>
        <begin position="178"/>
        <end position="208"/>
    </location>
</feature>
<dbReference type="InterPro" id="IPR052724">
    <property type="entry name" value="GT117_domain-containing"/>
</dbReference>
<feature type="transmembrane region" description="Helical" evidence="2">
    <location>
        <begin position="572"/>
        <end position="591"/>
    </location>
</feature>
<keyword evidence="1" id="KW-0802">TPR repeat</keyword>
<feature type="repeat" description="TPR" evidence="1">
    <location>
        <begin position="874"/>
        <end position="907"/>
    </location>
</feature>
<dbReference type="InterPro" id="IPR021280">
    <property type="entry name" value="TMEM260-like"/>
</dbReference>
<reference evidence="4" key="1">
    <citation type="journal article" date="2019" name="Int. J. Syst. Evol. Microbiol.">
        <title>The Global Catalogue of Microorganisms (GCM) 10K type strain sequencing project: providing services to taxonomists for standard genome sequencing and annotation.</title>
        <authorList>
            <consortium name="The Broad Institute Genomics Platform"/>
            <consortium name="The Broad Institute Genome Sequencing Center for Infectious Disease"/>
            <person name="Wu L."/>
            <person name="Ma J."/>
        </authorList>
    </citation>
    <scope>NUCLEOTIDE SEQUENCE [LARGE SCALE GENOMIC DNA]</scope>
    <source>
        <strain evidence="4">CGMCC 1.12990</strain>
    </source>
</reference>
<feature type="transmembrane region" description="Helical" evidence="2">
    <location>
        <begin position="12"/>
        <end position="33"/>
    </location>
</feature>
<feature type="transmembrane region" description="Helical" evidence="2">
    <location>
        <begin position="483"/>
        <end position="500"/>
    </location>
</feature>
<feature type="transmembrane region" description="Helical" evidence="2">
    <location>
        <begin position="148"/>
        <end position="166"/>
    </location>
</feature>
<gene>
    <name evidence="3" type="ORF">GCM10011378_10220</name>
</gene>
<evidence type="ECO:0000313" key="3">
    <source>
        <dbReference type="EMBL" id="GGG35912.1"/>
    </source>
</evidence>
<protein>
    <submittedName>
        <fullName evidence="3">Membrane protein</fullName>
    </submittedName>
</protein>
<feature type="transmembrane region" description="Helical" evidence="2">
    <location>
        <begin position="291"/>
        <end position="311"/>
    </location>
</feature>
<dbReference type="EMBL" id="BMGS01000002">
    <property type="protein sequence ID" value="GGG35912.1"/>
    <property type="molecule type" value="Genomic_DNA"/>
</dbReference>
<feature type="transmembrane region" description="Helical" evidence="2">
    <location>
        <begin position="220"/>
        <end position="239"/>
    </location>
</feature>
<evidence type="ECO:0000313" key="4">
    <source>
        <dbReference type="Proteomes" id="UP000601361"/>
    </source>
</evidence>
<proteinExistence type="predicted"/>
<evidence type="ECO:0000256" key="1">
    <source>
        <dbReference type="PROSITE-ProRule" id="PRU00339"/>
    </source>
</evidence>
<feature type="transmembrane region" description="Helical" evidence="2">
    <location>
        <begin position="76"/>
        <end position="97"/>
    </location>
</feature>
<dbReference type="Pfam" id="PF11028">
    <property type="entry name" value="TMEM260-like"/>
    <property type="match status" value="1"/>
</dbReference>
<evidence type="ECO:0000256" key="2">
    <source>
        <dbReference type="SAM" id="Phobius"/>
    </source>
</evidence>
<feature type="transmembrane region" description="Helical" evidence="2">
    <location>
        <begin position="53"/>
        <end position="69"/>
    </location>
</feature>
<dbReference type="InterPro" id="IPR019734">
    <property type="entry name" value="TPR_rpt"/>
</dbReference>
<feature type="transmembrane region" description="Helical" evidence="2">
    <location>
        <begin position="259"/>
        <end position="279"/>
    </location>
</feature>
<keyword evidence="4" id="KW-1185">Reference proteome</keyword>
<organism evidence="3 4">
    <name type="scientific">Hymenobacter glacieicola</name>
    <dbReference type="NCBI Taxonomy" id="1562124"/>
    <lineage>
        <taxon>Bacteria</taxon>
        <taxon>Pseudomonadati</taxon>
        <taxon>Bacteroidota</taxon>
        <taxon>Cytophagia</taxon>
        <taxon>Cytophagales</taxon>
        <taxon>Hymenobacteraceae</taxon>
        <taxon>Hymenobacter</taxon>
    </lineage>
</organism>
<feature type="transmembrane region" description="Helical" evidence="2">
    <location>
        <begin position="507"/>
        <end position="525"/>
    </location>
</feature>
<comment type="caution">
    <text evidence="3">The sequence shown here is derived from an EMBL/GenBank/DDBJ whole genome shotgun (WGS) entry which is preliminary data.</text>
</comment>
<sequence length="997" mass="110321">MLYSRLKPVLGGGLFLLALGVYWATLEPTASFWDCGEFTASAYKLLVPHPPGAPLYLLLGRLASLLAAGEPTRVPVLVNLVSAVASAATVALLFGIITDLAAKLLRPAPAAEPLPGTAAALVLGSGVVGALALTFSDSFWFNAVEAEVYALSTFGTALVVWLMLQWEKRADEADADRWLVLIAYVIGLGIGVHLLNLLAIPVLSVVWYFRRAAQPSGRGILLALLGGSALVLLVLEGIIPGLPTLAGASEVFFVNTFGLPYNAGLVLFLLAGLGALLLAFRWAYRRGRRGLHTALLALVFVLIGYSSYLIVPIRSSYHPTINENAPNEILSFVSYLKREQYGDRPLLYGPHLFAQAIAQEDGAPRYTRQNGRYLVTDHRPELRYEAPDKVLLPRIYAGPAGTSPELVRQYRKWVTELEEGRKPTIGQNLGFLWQYQFGHMFWRYFGWNFIGRESDVQHAGVLWPWATTQSVPASVAANRGRNALLALPFLLGVAGLVWQLRRNGRQALVVGLLFLLTGLAIVFYLNQPPQEPRERDYTFAGATLAFCIWIGLGVPALHAALGRLLSASRPRVLLASCLGLLVPALMAAEGWDDHDRTGRFSSVDYAKNVLHTLAPNAILVTEGDNDTFPLWYAQEVEGVRPDVRVLVSSYLNTDWYVEQMRQRSYQSAPLPLSISPARYRQGTNDYLPFVANPAVRELNVREFVQLVEQNSPLLQVSYGDGSRTLLSYPATHLVLPVDTAAVRRSGMVPRERLAQVVPRLEWDLSRGALEKRELALLDVLATNNWQRPVYFANTVSPTTRMGLEPYLQLEGLVCRVLPCRAPAVAPSELRLPEEGVVAKDLLYDSLMRKYSYRNLNNPKVYYDENQRFTLSGYREQFARLARAYVEAGNHARAREVLQKCLTVLPDTALPYDAYTPDLVPSLVAVGETRRAREIMDTLTTRTTQHLAYYAARPDAALFEREIAMQLFTLQHLYLAAADINDAARATELAGILRQYGG</sequence>
<accession>A0ABQ1WLP6</accession>
<dbReference type="Proteomes" id="UP000601361">
    <property type="component" value="Unassembled WGS sequence"/>
</dbReference>
<name>A0ABQ1WLP6_9BACT</name>
<dbReference type="PROSITE" id="PS50005">
    <property type="entry name" value="TPR"/>
    <property type="match status" value="1"/>
</dbReference>
<dbReference type="RefSeq" id="WP_188556728.1">
    <property type="nucleotide sequence ID" value="NZ_BMGS01000002.1"/>
</dbReference>
<keyword evidence="2" id="KW-1133">Transmembrane helix</keyword>
<keyword evidence="2" id="KW-0472">Membrane</keyword>
<keyword evidence="2" id="KW-0812">Transmembrane</keyword>
<feature type="transmembrane region" description="Helical" evidence="2">
    <location>
        <begin position="537"/>
        <end position="560"/>
    </location>
</feature>
<feature type="transmembrane region" description="Helical" evidence="2">
    <location>
        <begin position="117"/>
        <end position="136"/>
    </location>
</feature>
<dbReference type="PANTHER" id="PTHR16214:SF3">
    <property type="entry name" value="TRANSMEMBRANE PROTEIN 260"/>
    <property type="match status" value="1"/>
</dbReference>
<dbReference type="PANTHER" id="PTHR16214">
    <property type="entry name" value="TRANSMEMBRANE PROTEIN 260"/>
    <property type="match status" value="1"/>
</dbReference>